<dbReference type="EMBL" id="KV273517">
    <property type="protein sequence ID" value="KZT75341.1"/>
    <property type="molecule type" value="Genomic_DNA"/>
</dbReference>
<reference evidence="1 2" key="1">
    <citation type="journal article" date="2015" name="Proc. Natl. Acad. Sci. U.S.A.">
        <title>The resurrection genome of Boea hygrometrica: A blueprint for survival of dehydration.</title>
        <authorList>
            <person name="Xiao L."/>
            <person name="Yang G."/>
            <person name="Zhang L."/>
            <person name="Yang X."/>
            <person name="Zhao S."/>
            <person name="Ji Z."/>
            <person name="Zhou Q."/>
            <person name="Hu M."/>
            <person name="Wang Y."/>
            <person name="Chen M."/>
            <person name="Xu Y."/>
            <person name="Jin H."/>
            <person name="Xiao X."/>
            <person name="Hu G."/>
            <person name="Bao F."/>
            <person name="Hu Y."/>
            <person name="Wan P."/>
            <person name="Li L."/>
            <person name="Deng X."/>
            <person name="Kuang T."/>
            <person name="Xiang C."/>
            <person name="Zhu J.K."/>
            <person name="Oliver M.J."/>
            <person name="He Y."/>
        </authorList>
    </citation>
    <scope>NUCLEOTIDE SEQUENCE [LARGE SCALE GENOMIC DNA]</scope>
    <source>
        <strain evidence="2">cv. XS01</strain>
    </source>
</reference>
<name>A0A2Z6ZRJ2_9LAMI</name>
<sequence>MQHGLRSGPSGVEGSRGCRGRRAMAWGGEVIRRLTRAHRTGKANRKKFDEAMGRHAEMVARLEELEVLRAQDEVVAAT</sequence>
<accession>A0A2Z6ZRJ2</accession>
<organism evidence="1 2">
    <name type="scientific">Dorcoceras hygrometricum</name>
    <dbReference type="NCBI Taxonomy" id="472368"/>
    <lineage>
        <taxon>Eukaryota</taxon>
        <taxon>Viridiplantae</taxon>
        <taxon>Streptophyta</taxon>
        <taxon>Embryophyta</taxon>
        <taxon>Tracheophyta</taxon>
        <taxon>Spermatophyta</taxon>
        <taxon>Magnoliopsida</taxon>
        <taxon>eudicotyledons</taxon>
        <taxon>Gunneridae</taxon>
        <taxon>Pentapetalae</taxon>
        <taxon>asterids</taxon>
        <taxon>lamiids</taxon>
        <taxon>Lamiales</taxon>
        <taxon>Gesneriaceae</taxon>
        <taxon>Didymocarpoideae</taxon>
        <taxon>Trichosporeae</taxon>
        <taxon>Loxocarpinae</taxon>
        <taxon>Dorcoceras</taxon>
    </lineage>
</organism>
<dbReference type="Proteomes" id="UP000250235">
    <property type="component" value="Unassembled WGS sequence"/>
</dbReference>
<proteinExistence type="predicted"/>
<evidence type="ECO:0000313" key="1">
    <source>
        <dbReference type="EMBL" id="KZT75341.1"/>
    </source>
</evidence>
<keyword evidence="2" id="KW-1185">Reference proteome</keyword>
<evidence type="ECO:0000313" key="2">
    <source>
        <dbReference type="Proteomes" id="UP000250235"/>
    </source>
</evidence>
<dbReference type="AlphaFoldDB" id="A0A2Z6ZRJ2"/>
<gene>
    <name evidence="1" type="ORF">F511_47634</name>
</gene>
<protein>
    <submittedName>
        <fullName evidence="1">Uncharacterized protein</fullName>
    </submittedName>
</protein>